<proteinExistence type="predicted"/>
<sequence>MKYHFIVNSLFALIFASVGCKEKTESSLTGQVAPVLHIAAFKVVDANNGEPVKVGVKVHTDLINGTTPIQLVEFMPNGSCRLTWLSHDGEGGVTLSADGYVPIDVPSNAILTTSNLAVKTRPLSNHLIKIHPK</sequence>
<dbReference type="RefSeq" id="WP_178935113.1">
    <property type="nucleotide sequence ID" value="NZ_JACBAZ010000025.1"/>
</dbReference>
<dbReference type="AlphaFoldDB" id="A0A851GKZ1"/>
<dbReference type="Proteomes" id="UP000557872">
    <property type="component" value="Unassembled WGS sequence"/>
</dbReference>
<evidence type="ECO:0000313" key="2">
    <source>
        <dbReference type="Proteomes" id="UP000557872"/>
    </source>
</evidence>
<reference evidence="1 2" key="1">
    <citation type="submission" date="2020-07" db="EMBL/GenBank/DDBJ databases">
        <title>Roseicoccus Jingziensis gen. nov., sp. nov., isolated from coastal seawater.</title>
        <authorList>
            <person name="Feng X."/>
        </authorList>
    </citation>
    <scope>NUCLEOTIDE SEQUENCE [LARGE SCALE GENOMIC DNA]</scope>
    <source>
        <strain evidence="1 2">N1E253</strain>
    </source>
</reference>
<comment type="caution">
    <text evidence="1">The sequence shown here is derived from an EMBL/GenBank/DDBJ whole genome shotgun (WGS) entry which is preliminary data.</text>
</comment>
<name>A0A851GKZ1_9BACT</name>
<dbReference type="EMBL" id="JACBAZ010000025">
    <property type="protein sequence ID" value="NWK57722.1"/>
    <property type="molecule type" value="Genomic_DNA"/>
</dbReference>
<protein>
    <submittedName>
        <fullName evidence="1">Uncharacterized protein</fullName>
    </submittedName>
</protein>
<accession>A0A851GKZ1</accession>
<keyword evidence="2" id="KW-1185">Reference proteome</keyword>
<evidence type="ECO:0000313" key="1">
    <source>
        <dbReference type="EMBL" id="NWK57722.1"/>
    </source>
</evidence>
<gene>
    <name evidence="1" type="ORF">HW115_19040</name>
</gene>
<dbReference type="PROSITE" id="PS51257">
    <property type="entry name" value="PROKAR_LIPOPROTEIN"/>
    <property type="match status" value="1"/>
</dbReference>
<organism evidence="1 2">
    <name type="scientific">Oceaniferula marina</name>
    <dbReference type="NCBI Taxonomy" id="2748318"/>
    <lineage>
        <taxon>Bacteria</taxon>
        <taxon>Pseudomonadati</taxon>
        <taxon>Verrucomicrobiota</taxon>
        <taxon>Verrucomicrobiia</taxon>
        <taxon>Verrucomicrobiales</taxon>
        <taxon>Verrucomicrobiaceae</taxon>
        <taxon>Oceaniferula</taxon>
    </lineage>
</organism>